<proteinExistence type="predicted"/>
<dbReference type="CDD" id="cd00093">
    <property type="entry name" value="HTH_XRE"/>
    <property type="match status" value="1"/>
</dbReference>
<name>A0ABS7L127_CLOSR</name>
<evidence type="ECO:0000313" key="2">
    <source>
        <dbReference type="EMBL" id="MBY0756547.1"/>
    </source>
</evidence>
<comment type="caution">
    <text evidence="2">The sequence shown here is derived from an EMBL/GenBank/DDBJ whole genome shotgun (WGS) entry which is preliminary data.</text>
</comment>
<dbReference type="Proteomes" id="UP001299068">
    <property type="component" value="Unassembled WGS sequence"/>
</dbReference>
<dbReference type="Gene3D" id="1.10.260.40">
    <property type="entry name" value="lambda repressor-like DNA-binding domains"/>
    <property type="match status" value="1"/>
</dbReference>
<dbReference type="EMBL" id="JAIKTU010000011">
    <property type="protein sequence ID" value="MBY0756547.1"/>
    <property type="molecule type" value="Genomic_DNA"/>
</dbReference>
<protein>
    <submittedName>
        <fullName evidence="2">Transcriptional regulator</fullName>
    </submittedName>
</protein>
<dbReference type="RefSeq" id="WP_221861789.1">
    <property type="nucleotide sequence ID" value="NZ_JAIKTU010000011.1"/>
</dbReference>
<gene>
    <name evidence="2" type="ORF">K5V21_13950</name>
</gene>
<sequence>MELENTSIRLKRVMKERNLRQVDLLEMLKPFCKKYNVKINKSDISQYLSGKVKPGQEKLSMLGMALNLNETWLMGYDVPMEKAEITNNISNYDLSKEEQQHIDDLRNLNDIGRKKVIAYTKDLLDNPKYALSNNNLCAQNNSENSIPYLVACHDDNLSDDEKKIMDERIAEYLNKNK</sequence>
<dbReference type="InterPro" id="IPR001387">
    <property type="entry name" value="Cro/C1-type_HTH"/>
</dbReference>
<dbReference type="InterPro" id="IPR010982">
    <property type="entry name" value="Lambda_DNA-bd_dom_sf"/>
</dbReference>
<accession>A0ABS7L127</accession>
<dbReference type="PROSITE" id="PS50943">
    <property type="entry name" value="HTH_CROC1"/>
    <property type="match status" value="1"/>
</dbReference>
<reference evidence="2 3" key="1">
    <citation type="journal article" date="2021" name="Cell Host Microbe">
        <title>in vivo commensal control of Clostridioides difficile virulence.</title>
        <authorList>
            <person name="Girinathan B.P."/>
            <person name="Dibenedetto N."/>
            <person name="Worley J.N."/>
            <person name="Peltier J."/>
            <person name="Arrieta-Ortiz M.L."/>
            <person name="Rupa Christinal Immanuel S."/>
            <person name="Lavin R."/>
            <person name="Delaney M.L."/>
            <person name="Cummins C."/>
            <person name="Hoffmann M."/>
            <person name="Luo Y."/>
            <person name="Gonzalez-Escalona N."/>
            <person name="Allard M."/>
            <person name="Onderdonk A.B."/>
            <person name="Gerber G.K."/>
            <person name="Sonenshein A.L."/>
            <person name="Baliga N."/>
            <person name="Dupuy B."/>
            <person name="Bry L."/>
        </authorList>
    </citation>
    <scope>NUCLEOTIDE SEQUENCE [LARGE SCALE GENOMIC DNA]</scope>
    <source>
        <strain evidence="2 3">DSM 599</strain>
    </source>
</reference>
<organism evidence="2 3">
    <name type="scientific">Clostridium sardiniense</name>
    <name type="common">Clostridium absonum</name>
    <dbReference type="NCBI Taxonomy" id="29369"/>
    <lineage>
        <taxon>Bacteria</taxon>
        <taxon>Bacillati</taxon>
        <taxon>Bacillota</taxon>
        <taxon>Clostridia</taxon>
        <taxon>Eubacteriales</taxon>
        <taxon>Clostridiaceae</taxon>
        <taxon>Clostridium</taxon>
    </lineage>
</organism>
<evidence type="ECO:0000259" key="1">
    <source>
        <dbReference type="PROSITE" id="PS50943"/>
    </source>
</evidence>
<evidence type="ECO:0000313" key="3">
    <source>
        <dbReference type="Proteomes" id="UP001299068"/>
    </source>
</evidence>
<feature type="domain" description="HTH cro/C1-type" evidence="1">
    <location>
        <begin position="44"/>
        <end position="73"/>
    </location>
</feature>
<dbReference type="SUPFAM" id="SSF47413">
    <property type="entry name" value="lambda repressor-like DNA-binding domains"/>
    <property type="match status" value="1"/>
</dbReference>
<keyword evidence="3" id="KW-1185">Reference proteome</keyword>